<name>S2JIG4_MUCC1</name>
<feature type="compositionally biased region" description="Low complexity" evidence="1">
    <location>
        <begin position="91"/>
        <end position="112"/>
    </location>
</feature>
<dbReference type="STRING" id="1220926.S2JIG4"/>
<feature type="compositionally biased region" description="Basic residues" evidence="1">
    <location>
        <begin position="313"/>
        <end position="324"/>
    </location>
</feature>
<sequence length="1600" mass="183043">MSQNMEEIVWEPQASHSHKTNTAEYIAPTDQVHLHQATDELYQRELGPQGSINQAIAAINQPINIEHQWISCNSEPIGKNLHSVLLESDNDSSQNSILNQSSSNSEINQTSTRGNNHVLSSSFQPDETSKSINDCENCIINNRDRHPFDKISICNKCQCQWAHFLPNSIDVDSDNNSVTQMLHDRHIRLTRKKAQELIDDYGFGPNIHGYRRHRPVKVAFPLDKTKSECIGVLCRVHQGKVKVWVPELRMVEWLPMGTRRIKLMNPQEEKDAETMLRGSNPTIDDVELLPDKQDQQAFKVSHSKRASLDPARLKKPSKVQSKQRKLTELNTVDSQMNTTLATSNRAYLTTGAFATRRAVHQLKDDNGFIPNPFGYAKNQAVQILDTKHSKSKSWYDGTLVEMKPGYIKVHYNQWPETYDEWLMIGSRRIRIADGGSVATEDICKTDEHLMVLAEDPDARHEAKRKRRSVGMQQKRQKSTNSRPEQSSTRPITSKRVAHLKAAEAEQFVPNVYGYYYMQHVTVLYCDKRHYEARIVGIQKNKVKIHYCGWADEFDELIPNDSKRLQAIDTTNQVECIEPDYSERDKKAPLSTNSNATDNEVLESIDVFQEKEAKEIINLNASEHGTEEEEDIIIVDDVTVDNAVVASTSKVYCSHCKKDLEQFRYYCTYCEASSSASDQTNLNSFQLCLACFDQCFPDWHQHPRSGFAIQAITDSPKQHQNKDTSSSLSIWEEDIMQKQDDCIDKTALSLEASKIFTGVDNTATQDEYGYLLLQKWKDRKICAFCNDDDDNWQELGPFVGPFVSITTKLGQEKKRTFWAHEACARYSPEVSFHLACTNKPINNFRNGVIFWCHVHEAAHNKKDTYINIFHCDGCSKRFSNDETWLTCEQCSLVNYFSSFDICNECYNDDAVIGEHQHDKSAYQETSYSLIERIEARKQIKKEEGKFHSVKKAQLFPRRTRKLPSRSTTTTSCCYCGTLEADAWRRGYDGGILMCNTCFGMVYNKDRPAEDACEGPLAIESYAASIEDYSHKPYLTRDTVSSSNKPFIGPRLTSYEPQSNQLFSLTFDSTYFDIPGRAPRWATHSGTDYHGTWLPQTVRRALLKYTKQNERILSNFLGRGTDAIECFLLQRKCCGIDINPAAVALSQRNCCFEVPAGLTFAEYRPIIALADARQLKGSLFGDESYDHILSHPPYKDCVAYSTHLEGDLSRFTQLNDFKAEYTRVIRESYRVLKMDRRLTLGIGDNREHCFYVPVGFHLIRLYIDQGFELEELIVKRQRYCSAFGLGTYLCVQFDFLVFTHEFIATFRKIPQQQVNRMPLTQDEEDSDTANKPIYATTLYGIPQSAITRKSRVMGTVWTFNLSHQYSFQLLCISRMIERFGQDDCNWLLVELAIDKTTQEHHQQQQRSGSRANRLSIIAIPSAPEVETISEYEQERQRKIQQNKETLLKLGLISDLSQDSVVNDSIYCDTLLNKKPYAHADLVVMATGHIENLLPNQIDLYRKSIIQLAQDATSQLAVKGMLIIGTKDVRDQTNGKLWPLSMLVLEDVERTGNGLKLKEMVITVPEGYSKNKDTFTTESSIEEEPPQHLLPIVHAIYLIFQKQ</sequence>
<dbReference type="Gene3D" id="2.30.30.140">
    <property type="match status" value="2"/>
</dbReference>
<dbReference type="InterPro" id="IPR029063">
    <property type="entry name" value="SAM-dependent_MTases_sf"/>
</dbReference>
<dbReference type="SUPFAM" id="SSF54160">
    <property type="entry name" value="Chromo domain-like"/>
    <property type="match status" value="1"/>
</dbReference>
<dbReference type="eggNOG" id="KOG1084">
    <property type="taxonomic scope" value="Eukaryota"/>
</dbReference>
<dbReference type="SUPFAM" id="SSF57850">
    <property type="entry name" value="RING/U-box"/>
    <property type="match status" value="1"/>
</dbReference>
<dbReference type="InterPro" id="IPR016197">
    <property type="entry name" value="Chromo-like_dom_sf"/>
</dbReference>
<evidence type="ECO:0000313" key="2">
    <source>
        <dbReference type="EMBL" id="EPB90106.1"/>
    </source>
</evidence>
<protein>
    <submittedName>
        <fullName evidence="2">Uncharacterized protein</fullName>
    </submittedName>
</protein>
<dbReference type="EMBL" id="KE123925">
    <property type="protein sequence ID" value="EPB90106.1"/>
    <property type="molecule type" value="Genomic_DNA"/>
</dbReference>
<dbReference type="Gene3D" id="3.40.50.150">
    <property type="entry name" value="Vaccinia Virus protein VP39"/>
    <property type="match status" value="2"/>
</dbReference>
<organism evidence="2 3">
    <name type="scientific">Mucor circinelloides f. circinelloides (strain 1006PhL)</name>
    <name type="common">Mucormycosis agent</name>
    <name type="synonym">Calyptromyces circinelloides</name>
    <dbReference type="NCBI Taxonomy" id="1220926"/>
    <lineage>
        <taxon>Eukaryota</taxon>
        <taxon>Fungi</taxon>
        <taxon>Fungi incertae sedis</taxon>
        <taxon>Mucoromycota</taxon>
        <taxon>Mucoromycotina</taxon>
        <taxon>Mucoromycetes</taxon>
        <taxon>Mucorales</taxon>
        <taxon>Mucorineae</taxon>
        <taxon>Mucoraceae</taxon>
        <taxon>Mucor</taxon>
    </lineage>
</organism>
<dbReference type="Proteomes" id="UP000014254">
    <property type="component" value="Unassembled WGS sequence"/>
</dbReference>
<proteinExistence type="predicted"/>
<feature type="region of interest" description="Disordered" evidence="1">
    <location>
        <begin position="301"/>
        <end position="324"/>
    </location>
</feature>
<dbReference type="InParanoid" id="S2JIG4"/>
<feature type="region of interest" description="Disordered" evidence="1">
    <location>
        <begin position="454"/>
        <end position="493"/>
    </location>
</feature>
<gene>
    <name evidence="2" type="ORF">HMPREF1544_03082</name>
</gene>
<feature type="compositionally biased region" description="Polar residues" evidence="1">
    <location>
        <begin position="113"/>
        <end position="130"/>
    </location>
</feature>
<dbReference type="OrthoDB" id="161570at2759"/>
<feature type="compositionally biased region" description="Polar residues" evidence="1">
    <location>
        <begin position="470"/>
        <end position="491"/>
    </location>
</feature>
<evidence type="ECO:0000256" key="1">
    <source>
        <dbReference type="SAM" id="MobiDB-lite"/>
    </source>
</evidence>
<dbReference type="VEuPathDB" id="FungiDB:HMPREF1544_03082"/>
<accession>S2JIG4</accession>
<dbReference type="SUPFAM" id="SSF63748">
    <property type="entry name" value="Tudor/PWWP/MBT"/>
    <property type="match status" value="1"/>
</dbReference>
<reference evidence="3" key="1">
    <citation type="submission" date="2013-05" db="EMBL/GenBank/DDBJ databases">
        <title>The Genome sequence of Mucor circinelloides f. circinelloides 1006PhL.</title>
        <authorList>
            <consortium name="The Broad Institute Genomics Platform"/>
            <person name="Cuomo C."/>
            <person name="Earl A."/>
            <person name="Findley K."/>
            <person name="Lee S.C."/>
            <person name="Walker B."/>
            <person name="Young S."/>
            <person name="Zeng Q."/>
            <person name="Gargeya S."/>
            <person name="Fitzgerald M."/>
            <person name="Haas B."/>
            <person name="Abouelleil A."/>
            <person name="Allen A.W."/>
            <person name="Alvarado L."/>
            <person name="Arachchi H.M."/>
            <person name="Berlin A.M."/>
            <person name="Chapman S.B."/>
            <person name="Gainer-Dewar J."/>
            <person name="Goldberg J."/>
            <person name="Griggs A."/>
            <person name="Gujja S."/>
            <person name="Hansen M."/>
            <person name="Howarth C."/>
            <person name="Imamovic A."/>
            <person name="Ireland A."/>
            <person name="Larimer J."/>
            <person name="McCowan C."/>
            <person name="Murphy C."/>
            <person name="Pearson M."/>
            <person name="Poon T.W."/>
            <person name="Priest M."/>
            <person name="Roberts A."/>
            <person name="Saif S."/>
            <person name="Shea T."/>
            <person name="Sisk P."/>
            <person name="Sykes S."/>
            <person name="Wortman J."/>
            <person name="Nusbaum C."/>
            <person name="Birren B."/>
        </authorList>
    </citation>
    <scope>NUCLEOTIDE SEQUENCE [LARGE SCALE GENOMIC DNA]</scope>
    <source>
        <strain evidence="3">1006PhL</strain>
    </source>
</reference>
<keyword evidence="3" id="KW-1185">Reference proteome</keyword>
<evidence type="ECO:0000313" key="3">
    <source>
        <dbReference type="Proteomes" id="UP000014254"/>
    </source>
</evidence>
<dbReference type="OMA" id="PIVHAIY"/>
<feature type="region of interest" description="Disordered" evidence="1">
    <location>
        <begin position="91"/>
        <end position="130"/>
    </location>
</feature>
<dbReference type="SUPFAM" id="SSF53335">
    <property type="entry name" value="S-adenosyl-L-methionine-dependent methyltransferases"/>
    <property type="match status" value="2"/>
</dbReference>